<evidence type="ECO:0000256" key="1">
    <source>
        <dbReference type="SAM" id="Phobius"/>
    </source>
</evidence>
<dbReference type="AlphaFoldDB" id="A0AAJ6ZHC5"/>
<proteinExistence type="predicted"/>
<name>A0AAJ6ZHC5_PAPXU</name>
<organism evidence="2">
    <name type="scientific">Papilio xuthus</name>
    <name type="common">Asian swallowtail butterfly</name>
    <dbReference type="NCBI Taxonomy" id="66420"/>
    <lineage>
        <taxon>Eukaryota</taxon>
        <taxon>Metazoa</taxon>
        <taxon>Ecdysozoa</taxon>
        <taxon>Arthropoda</taxon>
        <taxon>Hexapoda</taxon>
        <taxon>Insecta</taxon>
        <taxon>Pterygota</taxon>
        <taxon>Neoptera</taxon>
        <taxon>Endopterygota</taxon>
        <taxon>Lepidoptera</taxon>
        <taxon>Glossata</taxon>
        <taxon>Ditrysia</taxon>
        <taxon>Papilionoidea</taxon>
        <taxon>Papilionidae</taxon>
        <taxon>Papilioninae</taxon>
        <taxon>Papilio</taxon>
    </lineage>
</organism>
<dbReference type="GeneID" id="106121469"/>
<keyword evidence="1" id="KW-0472">Membrane</keyword>
<dbReference type="RefSeq" id="XP_013172612.1">
    <property type="nucleotide sequence ID" value="XM_013317158.1"/>
</dbReference>
<dbReference type="Proteomes" id="UP000694872">
    <property type="component" value="Unplaced"/>
</dbReference>
<keyword evidence="1" id="KW-0812">Transmembrane</keyword>
<reference evidence="2" key="1">
    <citation type="submission" date="2025-08" db="UniProtKB">
        <authorList>
            <consortium name="RefSeq"/>
        </authorList>
    </citation>
    <scope>IDENTIFICATION</scope>
</reference>
<keyword evidence="1" id="KW-1133">Transmembrane helix</keyword>
<dbReference type="KEGG" id="pxu:106121469"/>
<gene>
    <name evidence="2" type="primary">LOC106121469</name>
</gene>
<accession>A0AAJ6ZHC5</accession>
<protein>
    <submittedName>
        <fullName evidence="2">Uncharacterized protein LOC106121469</fullName>
    </submittedName>
</protein>
<feature type="transmembrane region" description="Helical" evidence="1">
    <location>
        <begin position="54"/>
        <end position="74"/>
    </location>
</feature>
<sequence>MTQDVIQKHRDYQKKLRHRIFHSKHEERRSSQTRESSVTQRLTMINITPTAPFWHYWMLLRVIVVCISIITRSIQGGIGAYWRWPLMIAGSFCDSIGLIDIVLKLFVSYCL</sequence>
<evidence type="ECO:0000313" key="2">
    <source>
        <dbReference type="RefSeq" id="XP_013172612.1"/>
    </source>
</evidence>
<feature type="transmembrane region" description="Helical" evidence="1">
    <location>
        <begin position="86"/>
        <end position="107"/>
    </location>
</feature>